<protein>
    <submittedName>
        <fullName evidence="1">Uncharacterized protein</fullName>
    </submittedName>
</protein>
<dbReference type="AlphaFoldDB" id="B5VNM3"/>
<dbReference type="Proteomes" id="UP000008988">
    <property type="component" value="Unassembled WGS sequence"/>
</dbReference>
<name>B5VNM3_YEAS6</name>
<accession>B5VNM3</accession>
<comment type="caution">
    <text evidence="1">The sequence shown here is derived from an EMBL/GenBank/DDBJ whole genome shotgun (WGS) entry which is preliminary data.</text>
</comment>
<evidence type="ECO:0000313" key="2">
    <source>
        <dbReference type="Proteomes" id="UP000008988"/>
    </source>
</evidence>
<reference evidence="1 2" key="1">
    <citation type="journal article" date="2008" name="FEMS Yeast Res.">
        <title>Comparative genome analysis of a Saccharomyces cerevisiae wine strain.</title>
        <authorList>
            <person name="Borneman A.R."/>
            <person name="Forgan A.H."/>
            <person name="Pretorius I.S."/>
            <person name="Chambers P.J."/>
        </authorList>
    </citation>
    <scope>NUCLEOTIDE SEQUENCE [LARGE SCALE GENOMIC DNA]</scope>
    <source>
        <strain evidence="1 2">AWRI1631</strain>
    </source>
</reference>
<proteinExistence type="predicted"/>
<sequence length="211" mass="21579">MSVVNSLVSCTGSPAFFAGSLVSSTGSLVSSTGSLASSTGSLASSTGSLASSIDSFTSGVSTSASGRPNSIAASSAGSLFSLALSVIMLFSATSSVCTNPLSACSLECVSVSSLFCPVAPSFGELSATASFGSSTTASAEESAFVFLYIGSTNRFAFQTSYGGVDGFDGGFILQSRRSMQWIFCRTYWGSFMSTLFSLLLSFRRITLIVIM</sequence>
<gene>
    <name evidence="1" type="ORF">AWRI1631_123590</name>
</gene>
<dbReference type="EMBL" id="ABSV01001671">
    <property type="protein sequence ID" value="EDZ70475.1"/>
    <property type="molecule type" value="Genomic_DNA"/>
</dbReference>
<evidence type="ECO:0000313" key="1">
    <source>
        <dbReference type="EMBL" id="EDZ70475.1"/>
    </source>
</evidence>
<organism evidence="1 2">
    <name type="scientific">Saccharomyces cerevisiae (strain AWRI1631)</name>
    <name type="common">Baker's yeast</name>
    <dbReference type="NCBI Taxonomy" id="545124"/>
    <lineage>
        <taxon>Eukaryota</taxon>
        <taxon>Fungi</taxon>
        <taxon>Dikarya</taxon>
        <taxon>Ascomycota</taxon>
        <taxon>Saccharomycotina</taxon>
        <taxon>Saccharomycetes</taxon>
        <taxon>Saccharomycetales</taxon>
        <taxon>Saccharomycetaceae</taxon>
        <taxon>Saccharomyces</taxon>
    </lineage>
</organism>